<evidence type="ECO:0000313" key="1">
    <source>
        <dbReference type="EMBL" id="CAK9001258.1"/>
    </source>
</evidence>
<reference evidence="1 2" key="1">
    <citation type="submission" date="2024-02" db="EMBL/GenBank/DDBJ databases">
        <authorList>
            <person name="Chen Y."/>
            <person name="Shah S."/>
            <person name="Dougan E. K."/>
            <person name="Thang M."/>
            <person name="Chan C."/>
        </authorList>
    </citation>
    <scope>NUCLEOTIDE SEQUENCE [LARGE SCALE GENOMIC DNA]</scope>
</reference>
<organism evidence="1 2">
    <name type="scientific">Durusdinium trenchii</name>
    <dbReference type="NCBI Taxonomy" id="1381693"/>
    <lineage>
        <taxon>Eukaryota</taxon>
        <taxon>Sar</taxon>
        <taxon>Alveolata</taxon>
        <taxon>Dinophyceae</taxon>
        <taxon>Suessiales</taxon>
        <taxon>Symbiodiniaceae</taxon>
        <taxon>Durusdinium</taxon>
    </lineage>
</organism>
<feature type="non-terminal residue" evidence="1">
    <location>
        <position position="1"/>
    </location>
</feature>
<accession>A0ABP0IFX0</accession>
<evidence type="ECO:0000313" key="2">
    <source>
        <dbReference type="Proteomes" id="UP001642464"/>
    </source>
</evidence>
<proteinExistence type="predicted"/>
<gene>
    <name evidence="1" type="ORF">SCF082_LOCUS6853</name>
</gene>
<sequence>EESGALHQLLGSSLMDTHAQEPLTDAAARVFCLCAVGDEVPEELQLGVTRGLAPQLAKAVVRDPREARLQALALSVQGDPFAWLQHQDNPPRTLFCALGVGETAPA</sequence>
<dbReference type="EMBL" id="CAXAMM010003781">
    <property type="protein sequence ID" value="CAK9001258.1"/>
    <property type="molecule type" value="Genomic_DNA"/>
</dbReference>
<name>A0ABP0IFX0_9DINO</name>
<feature type="non-terminal residue" evidence="1">
    <location>
        <position position="106"/>
    </location>
</feature>
<comment type="caution">
    <text evidence="1">The sequence shown here is derived from an EMBL/GenBank/DDBJ whole genome shotgun (WGS) entry which is preliminary data.</text>
</comment>
<protein>
    <submittedName>
        <fullName evidence="1">Anthocyanidin 3-O-glucosyltransferase 2</fullName>
    </submittedName>
</protein>
<keyword evidence="2" id="KW-1185">Reference proteome</keyword>
<dbReference type="Proteomes" id="UP001642464">
    <property type="component" value="Unassembled WGS sequence"/>
</dbReference>